<evidence type="ECO:0000313" key="2">
    <source>
        <dbReference type="Proteomes" id="UP000095287"/>
    </source>
</evidence>
<dbReference type="InterPro" id="IPR012292">
    <property type="entry name" value="Globin/Proto"/>
</dbReference>
<feature type="region of interest" description="Disordered" evidence="1">
    <location>
        <begin position="214"/>
        <end position="236"/>
    </location>
</feature>
<feature type="region of interest" description="Disordered" evidence="1">
    <location>
        <begin position="1"/>
        <end position="100"/>
    </location>
</feature>
<reference evidence="3" key="1">
    <citation type="submission" date="2016-11" db="UniProtKB">
        <authorList>
            <consortium name="WormBaseParasite"/>
        </authorList>
    </citation>
    <scope>IDENTIFICATION</scope>
</reference>
<evidence type="ECO:0000256" key="1">
    <source>
        <dbReference type="SAM" id="MobiDB-lite"/>
    </source>
</evidence>
<proteinExistence type="predicted"/>
<organism evidence="2 3">
    <name type="scientific">Steinernema glaseri</name>
    <dbReference type="NCBI Taxonomy" id="37863"/>
    <lineage>
        <taxon>Eukaryota</taxon>
        <taxon>Metazoa</taxon>
        <taxon>Ecdysozoa</taxon>
        <taxon>Nematoda</taxon>
        <taxon>Chromadorea</taxon>
        <taxon>Rhabditida</taxon>
        <taxon>Tylenchina</taxon>
        <taxon>Panagrolaimomorpha</taxon>
        <taxon>Strongyloidoidea</taxon>
        <taxon>Steinernematidae</taxon>
        <taxon>Steinernema</taxon>
    </lineage>
</organism>
<keyword evidence="2" id="KW-1185">Reference proteome</keyword>
<dbReference type="GO" id="GO:0020037">
    <property type="term" value="F:heme binding"/>
    <property type="evidence" value="ECO:0007669"/>
    <property type="project" value="InterPro"/>
</dbReference>
<dbReference type="AlphaFoldDB" id="A0A1I7Y7M7"/>
<dbReference type="Proteomes" id="UP000095287">
    <property type="component" value="Unplaced"/>
</dbReference>
<dbReference type="GO" id="GO:0019825">
    <property type="term" value="F:oxygen binding"/>
    <property type="evidence" value="ECO:0007669"/>
    <property type="project" value="InterPro"/>
</dbReference>
<dbReference type="Gene3D" id="1.10.490.10">
    <property type="entry name" value="Globins"/>
    <property type="match status" value="1"/>
</dbReference>
<evidence type="ECO:0000313" key="3">
    <source>
        <dbReference type="WBParaSite" id="L893_g13574.t1"/>
    </source>
</evidence>
<dbReference type="InterPro" id="IPR044399">
    <property type="entry name" value="Mb-like_M"/>
</dbReference>
<sequence>MGNRLSWRVSSTPPKSKSTEFGGGAKVGVAGEPRKKDFQKSQSMYELRKKESSRRRSSVSGAPGGKKATASLRRTGPERTSTLARHRSIRKEASANHPVSASGREIVRSCFDNPHADLSTRVVSRLFEKRDDYRAFIRSLIKEMPSSTITNALTEYLEGVVENLEDVDEIARLSKAYGEAHVELKKFGFKPDFWVSLTDALTVEGEVLCRSISENSESPPLSSEGEVDDRRRPIFE</sequence>
<dbReference type="CDD" id="cd01040">
    <property type="entry name" value="Mb-like"/>
    <property type="match status" value="1"/>
</dbReference>
<accession>A0A1I7Y7M7</accession>
<feature type="compositionally biased region" description="Low complexity" evidence="1">
    <location>
        <begin position="214"/>
        <end position="224"/>
    </location>
</feature>
<protein>
    <submittedName>
        <fullName evidence="3">GLOBIN domain-containing protein</fullName>
    </submittedName>
</protein>
<name>A0A1I7Y7M7_9BILA</name>
<dbReference type="WBParaSite" id="L893_g13574.t1">
    <property type="protein sequence ID" value="L893_g13574.t1"/>
    <property type="gene ID" value="L893_g13574"/>
</dbReference>